<protein>
    <submittedName>
        <fullName evidence="2">Uncharacterized protein</fullName>
    </submittedName>
</protein>
<evidence type="ECO:0000313" key="3">
    <source>
        <dbReference type="Proteomes" id="UP000256328"/>
    </source>
</evidence>
<proteinExistence type="predicted"/>
<sequence>MFVRHIIVTFASAVSLTHGSQPQKLLSLSNDNDRYGPSIDCAKKNANFIFNAVHSSMRQWGNSLHHNGLSLYPAMIPQGTLLYHGAPDAKTPPSFEWLAFEIEHAEMFAISWEEVGQGRPSRQSILYSNVEKSTANAAHTQQEWIFEPGYLQIYQANRPLRVLYIDGSSAAKSPFGTLDSQDLIILDKPRSHREELERAKDLCTLGAEWGIEGFIRMEAGFELIKCDFSDGFDYLSHNKRPENDSLKGTEDVFFVEYMRDVASRYHSIGARRVVLDYSSMTSAFFYPANLSSEDSGDYDLSLPRVMHTEHDQLLRIRSDLKEAVFRQTSVHESVDWQGVVDMIVLRFADRLTLLEADLSYLRMTTEIDNLLNMYIDFSETRPNITESIETCSLHYLRPVEPSTVQDHLIYAAIKTATDKICTTLFQAREHLLSCTA</sequence>
<gene>
    <name evidence="2" type="ORF">BP5796_05820</name>
</gene>
<dbReference type="AlphaFoldDB" id="A0A3D8RVF7"/>
<dbReference type="InterPro" id="IPR038921">
    <property type="entry name" value="YOR389W-like"/>
</dbReference>
<dbReference type="OrthoDB" id="10261782at2759"/>
<evidence type="ECO:0000313" key="2">
    <source>
        <dbReference type="EMBL" id="RDW77968.1"/>
    </source>
</evidence>
<dbReference type="EMBL" id="PDLN01000008">
    <property type="protein sequence ID" value="RDW77968.1"/>
    <property type="molecule type" value="Genomic_DNA"/>
</dbReference>
<feature type="signal peptide" evidence="1">
    <location>
        <begin position="1"/>
        <end position="19"/>
    </location>
</feature>
<reference evidence="2 3" key="1">
    <citation type="journal article" date="2018" name="IMA Fungus">
        <title>IMA Genome-F 9: Draft genome sequence of Annulohypoxylon stygium, Aspergillus mulundensis, Berkeleyomyces basicola (syn. Thielaviopsis basicola), Ceratocystis smalleyi, two Cercospora beticola strains, Coleophoma cylindrospora, Fusarium fracticaudum, Phialophora cf. hyalina, and Morchella septimelata.</title>
        <authorList>
            <person name="Wingfield B.D."/>
            <person name="Bills G.F."/>
            <person name="Dong Y."/>
            <person name="Huang W."/>
            <person name="Nel W.J."/>
            <person name="Swalarsk-Parry B.S."/>
            <person name="Vaghefi N."/>
            <person name="Wilken P.M."/>
            <person name="An Z."/>
            <person name="de Beer Z.W."/>
            <person name="De Vos L."/>
            <person name="Chen L."/>
            <person name="Duong T.A."/>
            <person name="Gao Y."/>
            <person name="Hammerbacher A."/>
            <person name="Kikkert J.R."/>
            <person name="Li Y."/>
            <person name="Li H."/>
            <person name="Li K."/>
            <person name="Li Q."/>
            <person name="Liu X."/>
            <person name="Ma X."/>
            <person name="Naidoo K."/>
            <person name="Pethybridge S.J."/>
            <person name="Sun J."/>
            <person name="Steenkamp E.T."/>
            <person name="van der Nest M.A."/>
            <person name="van Wyk S."/>
            <person name="Wingfield M.J."/>
            <person name="Xiong C."/>
            <person name="Yue Q."/>
            <person name="Zhang X."/>
        </authorList>
    </citation>
    <scope>NUCLEOTIDE SEQUENCE [LARGE SCALE GENOMIC DNA]</scope>
    <source>
        <strain evidence="2 3">BP5796</strain>
    </source>
</reference>
<comment type="caution">
    <text evidence="2">The sequence shown here is derived from an EMBL/GenBank/DDBJ whole genome shotgun (WGS) entry which is preliminary data.</text>
</comment>
<accession>A0A3D8RVF7</accession>
<keyword evidence="3" id="KW-1185">Reference proteome</keyword>
<dbReference type="PANTHER" id="PTHR35204">
    <property type="entry name" value="YALI0A21131P"/>
    <property type="match status" value="1"/>
</dbReference>
<organism evidence="2 3">
    <name type="scientific">Coleophoma crateriformis</name>
    <dbReference type="NCBI Taxonomy" id="565419"/>
    <lineage>
        <taxon>Eukaryota</taxon>
        <taxon>Fungi</taxon>
        <taxon>Dikarya</taxon>
        <taxon>Ascomycota</taxon>
        <taxon>Pezizomycotina</taxon>
        <taxon>Leotiomycetes</taxon>
        <taxon>Helotiales</taxon>
        <taxon>Dermateaceae</taxon>
        <taxon>Coleophoma</taxon>
    </lineage>
</organism>
<feature type="chain" id="PRO_5017772335" evidence="1">
    <location>
        <begin position="20"/>
        <end position="436"/>
    </location>
</feature>
<dbReference type="PANTHER" id="PTHR35204:SF1">
    <property type="entry name" value="ENTEROTOXIN"/>
    <property type="match status" value="1"/>
</dbReference>
<keyword evidence="1" id="KW-0732">Signal</keyword>
<evidence type="ECO:0000256" key="1">
    <source>
        <dbReference type="SAM" id="SignalP"/>
    </source>
</evidence>
<name>A0A3D8RVF7_9HELO</name>
<dbReference type="Proteomes" id="UP000256328">
    <property type="component" value="Unassembled WGS sequence"/>
</dbReference>